<dbReference type="Pfam" id="PF08271">
    <property type="entry name" value="Zn_Ribbon_TF"/>
    <property type="match status" value="1"/>
</dbReference>
<evidence type="ECO:0000256" key="2">
    <source>
        <dbReference type="ARBA" id="ARBA00010857"/>
    </source>
</evidence>
<evidence type="ECO:0000256" key="4">
    <source>
        <dbReference type="ARBA" id="ARBA00022737"/>
    </source>
</evidence>
<keyword evidence="10" id="KW-0539">Nucleus</keyword>
<dbReference type="CDD" id="cd20554">
    <property type="entry name" value="CYCLIN_TFIIIB90_rpt2"/>
    <property type="match status" value="1"/>
</dbReference>
<dbReference type="Gene3D" id="2.20.25.10">
    <property type="match status" value="1"/>
</dbReference>
<reference evidence="15" key="1">
    <citation type="submission" date="2013-11" db="EMBL/GenBank/DDBJ databases">
        <title>Genome sequence of the fusiform rust pathogen reveals effectors for host alternation and coevolution with pine.</title>
        <authorList>
            <consortium name="DOE Joint Genome Institute"/>
            <person name="Smith K."/>
            <person name="Pendleton A."/>
            <person name="Kubisiak T."/>
            <person name="Anderson C."/>
            <person name="Salamov A."/>
            <person name="Aerts A."/>
            <person name="Riley R."/>
            <person name="Clum A."/>
            <person name="Lindquist E."/>
            <person name="Ence D."/>
            <person name="Campbell M."/>
            <person name="Kronenberg Z."/>
            <person name="Feau N."/>
            <person name="Dhillon B."/>
            <person name="Hamelin R."/>
            <person name="Burleigh J."/>
            <person name="Smith J."/>
            <person name="Yandell M."/>
            <person name="Nelson C."/>
            <person name="Grigoriev I."/>
            <person name="Davis J."/>
        </authorList>
    </citation>
    <scope>NUCLEOTIDE SEQUENCE</scope>
    <source>
        <strain evidence="15">G11</strain>
    </source>
</reference>
<dbReference type="GO" id="GO:0005634">
    <property type="term" value="C:nucleus"/>
    <property type="evidence" value="ECO:0007669"/>
    <property type="project" value="UniProtKB-SubCell"/>
</dbReference>
<dbReference type="EMBL" id="MU167317">
    <property type="protein sequence ID" value="KAG0143490.1"/>
    <property type="molecule type" value="Genomic_DNA"/>
</dbReference>
<keyword evidence="16" id="KW-1185">Reference proteome</keyword>
<dbReference type="InterPro" id="IPR013763">
    <property type="entry name" value="Cyclin-like_dom"/>
</dbReference>
<dbReference type="PROSITE" id="PS00782">
    <property type="entry name" value="TFIIB"/>
    <property type="match status" value="1"/>
</dbReference>
<evidence type="ECO:0000256" key="13">
    <source>
        <dbReference type="SAM" id="MobiDB-lite"/>
    </source>
</evidence>
<dbReference type="AlphaFoldDB" id="A0A9P6NBD5"/>
<comment type="subcellular location">
    <subcellularLocation>
        <location evidence="1">Nucleus</location>
    </subcellularLocation>
</comment>
<dbReference type="GO" id="GO:0097550">
    <property type="term" value="C:transcription preinitiation complex"/>
    <property type="evidence" value="ECO:0007669"/>
    <property type="project" value="TreeGrafter"/>
</dbReference>
<evidence type="ECO:0000256" key="1">
    <source>
        <dbReference type="ARBA" id="ARBA00004123"/>
    </source>
</evidence>
<dbReference type="Gene3D" id="1.10.472.10">
    <property type="entry name" value="Cyclin-like"/>
    <property type="match status" value="2"/>
</dbReference>
<gene>
    <name evidence="15" type="ORF">CROQUDRAFT_661106</name>
</gene>
<keyword evidence="6" id="KW-0862">Zinc</keyword>
<accession>A0A9P6NBD5</accession>
<evidence type="ECO:0000256" key="11">
    <source>
        <dbReference type="ARBA" id="ARBA00031009"/>
    </source>
</evidence>
<dbReference type="FunFam" id="1.10.472.10:FF:000007">
    <property type="entry name" value="Transcription factor IIIB 90 kDa subunit"/>
    <property type="match status" value="1"/>
</dbReference>
<dbReference type="SMART" id="SM00385">
    <property type="entry name" value="CYCLIN"/>
    <property type="match status" value="2"/>
</dbReference>
<comment type="similarity">
    <text evidence="2">Belongs to the TFIIB family.</text>
</comment>
<evidence type="ECO:0000313" key="16">
    <source>
        <dbReference type="Proteomes" id="UP000886653"/>
    </source>
</evidence>
<keyword evidence="3" id="KW-0479">Metal-binding</keyword>
<dbReference type="GO" id="GO:0070897">
    <property type="term" value="P:transcription preinitiation complex assembly"/>
    <property type="evidence" value="ECO:0007669"/>
    <property type="project" value="InterPro"/>
</dbReference>
<keyword evidence="9" id="KW-0804">Transcription</keyword>
<dbReference type="InterPro" id="IPR011665">
    <property type="entry name" value="BRF1_TBP-bd_dom"/>
</dbReference>
<feature type="region of interest" description="Disordered" evidence="13">
    <location>
        <begin position="555"/>
        <end position="612"/>
    </location>
</feature>
<dbReference type="GO" id="GO:0001006">
    <property type="term" value="F:RNA polymerase III type 3 promoter sequence-specific DNA binding"/>
    <property type="evidence" value="ECO:0007669"/>
    <property type="project" value="TreeGrafter"/>
</dbReference>
<feature type="domain" description="TFIIB-type" evidence="14">
    <location>
        <begin position="1"/>
        <end position="34"/>
    </location>
</feature>
<feature type="compositionally biased region" description="Acidic residues" evidence="13">
    <location>
        <begin position="595"/>
        <end position="612"/>
    </location>
</feature>
<dbReference type="InterPro" id="IPR013150">
    <property type="entry name" value="TFIIB_cyclin"/>
</dbReference>
<evidence type="ECO:0000256" key="6">
    <source>
        <dbReference type="ARBA" id="ARBA00022833"/>
    </source>
</evidence>
<organism evidence="15 16">
    <name type="scientific">Cronartium quercuum f. sp. fusiforme G11</name>
    <dbReference type="NCBI Taxonomy" id="708437"/>
    <lineage>
        <taxon>Eukaryota</taxon>
        <taxon>Fungi</taxon>
        <taxon>Dikarya</taxon>
        <taxon>Basidiomycota</taxon>
        <taxon>Pucciniomycotina</taxon>
        <taxon>Pucciniomycetes</taxon>
        <taxon>Pucciniales</taxon>
        <taxon>Coleosporiaceae</taxon>
        <taxon>Cronartium</taxon>
    </lineage>
</organism>
<feature type="compositionally biased region" description="Acidic residues" evidence="13">
    <location>
        <begin position="320"/>
        <end position="339"/>
    </location>
</feature>
<feature type="region of interest" description="Disordered" evidence="13">
    <location>
        <begin position="289"/>
        <end position="401"/>
    </location>
</feature>
<evidence type="ECO:0000256" key="7">
    <source>
        <dbReference type="ARBA" id="ARBA00023015"/>
    </source>
</evidence>
<dbReference type="CDD" id="cd20553">
    <property type="entry name" value="CYCLIN_TFIIIB90_rpt1"/>
    <property type="match status" value="1"/>
</dbReference>
<feature type="compositionally biased region" description="Basic residues" evidence="13">
    <location>
        <begin position="504"/>
        <end position="513"/>
    </location>
</feature>
<evidence type="ECO:0000256" key="9">
    <source>
        <dbReference type="ARBA" id="ARBA00023163"/>
    </source>
</evidence>
<evidence type="ECO:0000256" key="8">
    <source>
        <dbReference type="ARBA" id="ARBA00023159"/>
    </source>
</evidence>
<proteinExistence type="inferred from homology"/>
<protein>
    <recommendedName>
        <fullName evidence="11">B-related factor 1</fullName>
    </recommendedName>
</protein>
<keyword evidence="7" id="KW-0805">Transcription regulation</keyword>
<dbReference type="PANTHER" id="PTHR11618">
    <property type="entry name" value="TRANSCRIPTION INITIATION FACTOR IIB-RELATED"/>
    <property type="match status" value="1"/>
</dbReference>
<feature type="compositionally biased region" description="Basic residues" evidence="13">
    <location>
        <begin position="297"/>
        <end position="316"/>
    </location>
</feature>
<dbReference type="GO" id="GO:0000126">
    <property type="term" value="C:transcription factor TFIIIB complex"/>
    <property type="evidence" value="ECO:0007669"/>
    <property type="project" value="UniProtKB-ARBA"/>
</dbReference>
<dbReference type="GO" id="GO:0000995">
    <property type="term" value="F:RNA polymerase III general transcription initiation factor activity"/>
    <property type="evidence" value="ECO:0007669"/>
    <property type="project" value="TreeGrafter"/>
</dbReference>
<feature type="compositionally biased region" description="Polar residues" evidence="13">
    <location>
        <begin position="357"/>
        <end position="376"/>
    </location>
</feature>
<name>A0A9P6NBD5_9BASI</name>
<evidence type="ECO:0000259" key="14">
    <source>
        <dbReference type="PROSITE" id="PS51134"/>
    </source>
</evidence>
<dbReference type="Pfam" id="PF07741">
    <property type="entry name" value="BRF1"/>
    <property type="match status" value="1"/>
</dbReference>
<dbReference type="OrthoDB" id="511529at2759"/>
<dbReference type="InterPro" id="IPR036915">
    <property type="entry name" value="Cyclin-like_sf"/>
</dbReference>
<sequence>MVRPSCPVCGDAAVIEYDSSAGNVVCTTCGFVVDENTIVSDVTFGESSTGAAVLQGAQLGATDLRARIVGPRGRPQVSAESRAQTLENGMKKLISMTNGLNLSEVIAESAHRFFTLAVSNGFVMGRRSPYVLASCIYVACRMNKLPTMLIDISDFLQVNVFIVGATYLKLVKELCLQQIPLIDPSLYISRFAALLEFGEETEKVAYDATRLVKRFDHDWITTGRRPSGIAGACLLIAARMNNFRRSILEIVQVVKIADVTIKKRLEEFKKSAAGKMTIEDFRNHWLEESENPPAFQKSKRKKKKSEKKKVGKKRRKTGDGEEVEEEEEESEGEESDDGEVGTSRVQSIAPTPLPTKPQDTSTPSTSATTERVTATGPTLKGKEQDDDEESEIEEHVFDADAEETDRWYENQVEDAIAQEVEAHLISGTGSRLQNELDAREASKRAAEAQADLLLDLDEEELDRFILGEEEVEMKTRVWMELNREYLEKLADKKEREASGEIRPTKKYASRPKGKPRDSDNPAGATVGESVMNMMSSKKKFSSKINYAIADSLFGKGKSKSKKQDGKVGGESQAMKQTGKKVVTSSKHFHSSLLGGEDEEDEDEEEEEEEVVMEGEEIEFAMLKRGTMIREDEEEEGWGET</sequence>
<dbReference type="GO" id="GO:0017025">
    <property type="term" value="F:TBP-class protein binding"/>
    <property type="evidence" value="ECO:0007669"/>
    <property type="project" value="InterPro"/>
</dbReference>
<dbReference type="GO" id="GO:0006384">
    <property type="term" value="P:transcription initiation at RNA polymerase III promoter"/>
    <property type="evidence" value="ECO:0007669"/>
    <property type="project" value="UniProtKB-ARBA"/>
</dbReference>
<evidence type="ECO:0000313" key="15">
    <source>
        <dbReference type="EMBL" id="KAG0143490.1"/>
    </source>
</evidence>
<keyword evidence="5 12" id="KW-0863">Zinc-finger</keyword>
<evidence type="ECO:0000256" key="3">
    <source>
        <dbReference type="ARBA" id="ARBA00022723"/>
    </source>
</evidence>
<evidence type="ECO:0000256" key="5">
    <source>
        <dbReference type="ARBA" id="ARBA00022771"/>
    </source>
</evidence>
<feature type="compositionally biased region" description="Basic and acidic residues" evidence="13">
    <location>
        <begin position="490"/>
        <end position="503"/>
    </location>
</feature>
<dbReference type="SUPFAM" id="SSF47954">
    <property type="entry name" value="Cyclin-like"/>
    <property type="match status" value="2"/>
</dbReference>
<keyword evidence="8" id="KW-0010">Activator</keyword>
<dbReference type="InterPro" id="IPR000812">
    <property type="entry name" value="TFIIB"/>
</dbReference>
<comment type="caution">
    <text evidence="15">The sequence shown here is derived from an EMBL/GenBank/DDBJ whole genome shotgun (WGS) entry which is preliminary data.</text>
</comment>
<dbReference type="PRINTS" id="PR00685">
    <property type="entry name" value="TIFACTORIIB"/>
</dbReference>
<evidence type="ECO:0000256" key="12">
    <source>
        <dbReference type="PROSITE-ProRule" id="PRU00469"/>
    </source>
</evidence>
<dbReference type="InterPro" id="IPR013137">
    <property type="entry name" value="Znf_TFIIB"/>
</dbReference>
<dbReference type="InterPro" id="IPR023486">
    <property type="entry name" value="TFIIB_CS"/>
</dbReference>
<dbReference type="Gene3D" id="1.20.5.650">
    <property type="entry name" value="Single helix bin"/>
    <property type="match status" value="1"/>
</dbReference>
<keyword evidence="4" id="KW-0677">Repeat</keyword>
<dbReference type="FunFam" id="1.10.472.10:FF:000002">
    <property type="entry name" value="Transcription factor IIIB 90 kDa subunit"/>
    <property type="match status" value="1"/>
</dbReference>
<feature type="region of interest" description="Disordered" evidence="13">
    <location>
        <begin position="490"/>
        <end position="530"/>
    </location>
</feature>
<evidence type="ECO:0000256" key="10">
    <source>
        <dbReference type="ARBA" id="ARBA00023242"/>
    </source>
</evidence>
<dbReference type="Pfam" id="PF00382">
    <property type="entry name" value="TFIIB"/>
    <property type="match status" value="2"/>
</dbReference>
<dbReference type="PROSITE" id="PS51134">
    <property type="entry name" value="ZF_TFIIB"/>
    <property type="match status" value="1"/>
</dbReference>
<dbReference type="Proteomes" id="UP000886653">
    <property type="component" value="Unassembled WGS sequence"/>
</dbReference>
<dbReference type="SUPFAM" id="SSF57783">
    <property type="entry name" value="Zinc beta-ribbon"/>
    <property type="match status" value="1"/>
</dbReference>
<dbReference type="GO" id="GO:0008270">
    <property type="term" value="F:zinc ion binding"/>
    <property type="evidence" value="ECO:0007669"/>
    <property type="project" value="UniProtKB-KW"/>
</dbReference>
<dbReference type="PANTHER" id="PTHR11618:SF4">
    <property type="entry name" value="TRANSCRIPTION FACTOR IIIB 90 KDA SUBUNIT"/>
    <property type="match status" value="1"/>
</dbReference>